<feature type="domain" description="Sulfatase-modifying factor enzyme-like" evidence="2">
    <location>
        <begin position="27"/>
        <end position="255"/>
    </location>
</feature>
<dbReference type="InterPro" id="IPR016187">
    <property type="entry name" value="CTDL_fold"/>
</dbReference>
<dbReference type="PANTHER" id="PTHR23150">
    <property type="entry name" value="SULFATASE MODIFYING FACTOR 1, 2"/>
    <property type="match status" value="1"/>
</dbReference>
<evidence type="ECO:0000256" key="1">
    <source>
        <dbReference type="SAM" id="SignalP"/>
    </source>
</evidence>
<dbReference type="PANTHER" id="PTHR23150:SF19">
    <property type="entry name" value="FORMYLGLYCINE-GENERATING ENZYME"/>
    <property type="match status" value="1"/>
</dbReference>
<sequence>MNPLLLLSLAALHMAALPIAAGPVTVPQMAELPGGVVRPLYLTKDSPLTPVAPFWLDTTPVTNRQFADFVRRHPRWQRNRAVALFVEPQYLSHWGPNGPQPEQLEQPVTHVSWFAAGAYCQARGKRLPTVAEWEFAAQASQLAANGSREPGYTRRILSWYARPTTATLPKVGQSPANYWHIQDLHGLVWEWTRDFNSSLVTGESRGDSTLDQGLFCGSAATGSADPSDYAAFMRFGFRSSLKAPYTLGNLGFRCAQERPDESTDATADIGSL</sequence>
<organism evidence="3 4">
    <name type="scientific">Oceanisphaera sediminis</name>
    <dbReference type="NCBI Taxonomy" id="981381"/>
    <lineage>
        <taxon>Bacteria</taxon>
        <taxon>Pseudomonadati</taxon>
        <taxon>Pseudomonadota</taxon>
        <taxon>Gammaproteobacteria</taxon>
        <taxon>Aeromonadales</taxon>
        <taxon>Aeromonadaceae</taxon>
        <taxon>Oceanisphaera</taxon>
    </lineage>
</organism>
<feature type="signal peptide" evidence="1">
    <location>
        <begin position="1"/>
        <end position="21"/>
    </location>
</feature>
<keyword evidence="4" id="KW-1185">Reference proteome</keyword>
<evidence type="ECO:0000313" key="4">
    <source>
        <dbReference type="Proteomes" id="UP001501479"/>
    </source>
</evidence>
<name>A0ABP7DNM7_9GAMM</name>
<reference evidence="4" key="1">
    <citation type="journal article" date="2019" name="Int. J. Syst. Evol. Microbiol.">
        <title>The Global Catalogue of Microorganisms (GCM) 10K type strain sequencing project: providing services to taxonomists for standard genome sequencing and annotation.</title>
        <authorList>
            <consortium name="The Broad Institute Genomics Platform"/>
            <consortium name="The Broad Institute Genome Sequencing Center for Infectious Disease"/>
            <person name="Wu L."/>
            <person name="Ma J."/>
        </authorList>
    </citation>
    <scope>NUCLEOTIDE SEQUENCE [LARGE SCALE GENOMIC DNA]</scope>
    <source>
        <strain evidence="4">JCM 17329</strain>
    </source>
</reference>
<dbReference type="InterPro" id="IPR051043">
    <property type="entry name" value="Sulfatase_Mod_Factor_Kinase"/>
</dbReference>
<dbReference type="InterPro" id="IPR042095">
    <property type="entry name" value="SUMF_sf"/>
</dbReference>
<evidence type="ECO:0000313" key="3">
    <source>
        <dbReference type="EMBL" id="GAA3706984.1"/>
    </source>
</evidence>
<dbReference type="Pfam" id="PF03781">
    <property type="entry name" value="FGE-sulfatase"/>
    <property type="match status" value="1"/>
</dbReference>
<dbReference type="Proteomes" id="UP001501479">
    <property type="component" value="Unassembled WGS sequence"/>
</dbReference>
<keyword evidence="1" id="KW-0732">Signal</keyword>
<accession>A0ABP7DNM7</accession>
<proteinExistence type="predicted"/>
<dbReference type="EMBL" id="BAABDS010000015">
    <property type="protein sequence ID" value="GAA3706984.1"/>
    <property type="molecule type" value="Genomic_DNA"/>
</dbReference>
<protein>
    <submittedName>
        <fullName evidence="3">Formylglycine-generating enzyme family protein</fullName>
    </submittedName>
</protein>
<feature type="chain" id="PRO_5045824885" evidence="1">
    <location>
        <begin position="22"/>
        <end position="272"/>
    </location>
</feature>
<dbReference type="InterPro" id="IPR005532">
    <property type="entry name" value="SUMF_dom"/>
</dbReference>
<evidence type="ECO:0000259" key="2">
    <source>
        <dbReference type="Pfam" id="PF03781"/>
    </source>
</evidence>
<gene>
    <name evidence="3" type="ORF">GCM10022421_12670</name>
</gene>
<dbReference type="RefSeq" id="WP_344963481.1">
    <property type="nucleotide sequence ID" value="NZ_BAABDS010000015.1"/>
</dbReference>
<dbReference type="Gene3D" id="3.90.1580.10">
    <property type="entry name" value="paralog of FGE (formylglycine-generating enzyme)"/>
    <property type="match status" value="1"/>
</dbReference>
<dbReference type="SUPFAM" id="SSF56436">
    <property type="entry name" value="C-type lectin-like"/>
    <property type="match status" value="1"/>
</dbReference>
<comment type="caution">
    <text evidence="3">The sequence shown here is derived from an EMBL/GenBank/DDBJ whole genome shotgun (WGS) entry which is preliminary data.</text>
</comment>